<feature type="domain" description="SGNH" evidence="3">
    <location>
        <begin position="491"/>
        <end position="708"/>
    </location>
</feature>
<dbReference type="InterPro" id="IPR043968">
    <property type="entry name" value="SGNH"/>
</dbReference>
<dbReference type="EMBL" id="JYNU01000004">
    <property type="protein sequence ID" value="KMO80760.1"/>
    <property type="molecule type" value="Genomic_DNA"/>
</dbReference>
<evidence type="ECO:0000256" key="1">
    <source>
        <dbReference type="SAM" id="Phobius"/>
    </source>
</evidence>
<keyword evidence="4" id="KW-0808">Transferase</keyword>
<comment type="caution">
    <text evidence="4">The sequence shown here is derived from an EMBL/GenBank/DDBJ whole genome shotgun (WGS) entry which is preliminary data.</text>
</comment>
<dbReference type="InterPro" id="IPR002656">
    <property type="entry name" value="Acyl_transf_3_dom"/>
</dbReference>
<reference evidence="4 5" key="1">
    <citation type="journal article" date="2015" name="Genome Biol. Evol.">
        <title>Characterization of Three Mycobacterium spp. with Potential Use in Bioremediation by Genome Sequencing and Comparative Genomics.</title>
        <authorList>
            <person name="Das S."/>
            <person name="Pettersson B.M."/>
            <person name="Behra P.R."/>
            <person name="Ramesh M."/>
            <person name="Dasgupta S."/>
            <person name="Bhattacharya A."/>
            <person name="Kirsebom L.A."/>
        </authorList>
    </citation>
    <scope>NUCLEOTIDE SEQUENCE [LARGE SCALE GENOMIC DNA]</scope>
    <source>
        <strain evidence="4 5">DSM 44075</strain>
    </source>
</reference>
<feature type="transmembrane region" description="Helical" evidence="1">
    <location>
        <begin position="54"/>
        <end position="72"/>
    </location>
</feature>
<dbReference type="RefSeq" id="WP_048422107.1">
    <property type="nucleotide sequence ID" value="NZ_JYNU01000004.1"/>
</dbReference>
<organism evidence="4 5">
    <name type="scientific">Mycolicibacterium obuense</name>
    <dbReference type="NCBI Taxonomy" id="1807"/>
    <lineage>
        <taxon>Bacteria</taxon>
        <taxon>Bacillati</taxon>
        <taxon>Actinomycetota</taxon>
        <taxon>Actinomycetes</taxon>
        <taxon>Mycobacteriales</taxon>
        <taxon>Mycobacteriaceae</taxon>
        <taxon>Mycolicibacterium</taxon>
    </lineage>
</organism>
<feature type="transmembrane region" description="Helical" evidence="1">
    <location>
        <begin position="405"/>
        <end position="425"/>
    </location>
</feature>
<dbReference type="GO" id="GO:0016747">
    <property type="term" value="F:acyltransferase activity, transferring groups other than amino-acyl groups"/>
    <property type="evidence" value="ECO:0007669"/>
    <property type="project" value="InterPro"/>
</dbReference>
<sequence length="725" mass="79636">MKTLSSARPAATAPVTQMGTRSAGFYRHDLDGLRGVAIALVAVFHVWFGRVSGGVDVFLVLSGFFFGGRLLRGVLTPGPVPRPVTEITRLIRRLLPALVVVLAVSAVLTILIQPETRWETFADQSLASLGYFQNWELANTASNYLRAGEAVSPLQHIWSMSVQGQFYIAFLALILGSALLFLRVFRLRSRRHMRAAFVVLLSACAIASFVYAIIAHDTNQATAYYNSFARAWELLLGALVGALVPSLRCPMWLRTLAALVGLGAILACGALIDGVKEFPGPWALVPVGATLLFILSAANRYADPHTDGRLPAPNRLLASAPFVALGAMAYSLYLWHWPLLIFYLAYTGRSAVNVVEGAGVLLVSGVLAWLTTRYVEEPLRSGRGQPARPKAPKLPLRTRLRRPTIVLGSTVALLGVALTATSFTWREHVTVLRNNGQELLELNPRDYPGARALIDHVRVPQLPFRPTALEAKNDIPESTTDGCISDFDNVGVINCTYGDKAATRTIALAGGSHAEHWITALDLLGRLHHFKIVTYLKMGCPLTTEQVPLVMGNNDPYPKCHQWNQRVMAKLIADKPDFVFTTSTRPWNIRPGDVMPSSYLGIWKQLSDNKIPILAMRDTPWMVRDDEPFFPSDCLADGGDAISCGIERSEVLSDHNPTLDYLAQFPLLKPLDMSDAVCRPDYCRAVEGNVLIYHDAHHISSTYMRTMTGELGRQVGAATGWWPVP</sequence>
<proteinExistence type="predicted"/>
<dbReference type="GO" id="GO:0016020">
    <property type="term" value="C:membrane"/>
    <property type="evidence" value="ECO:0007669"/>
    <property type="project" value="TreeGrafter"/>
</dbReference>
<feature type="transmembrane region" description="Helical" evidence="1">
    <location>
        <begin position="197"/>
        <end position="215"/>
    </location>
</feature>
<accession>A0A0J6WC05</accession>
<feature type="transmembrane region" description="Helical" evidence="1">
    <location>
        <begin position="278"/>
        <end position="295"/>
    </location>
</feature>
<keyword evidence="1" id="KW-0812">Transmembrane</keyword>
<feature type="transmembrane region" description="Helical" evidence="1">
    <location>
        <begin position="31"/>
        <end position="48"/>
    </location>
</feature>
<name>A0A0J6WC05_9MYCO</name>
<feature type="domain" description="Acyltransferase 3" evidence="2">
    <location>
        <begin position="28"/>
        <end position="372"/>
    </location>
</feature>
<keyword evidence="1" id="KW-0472">Membrane</keyword>
<feature type="transmembrane region" description="Helical" evidence="1">
    <location>
        <begin position="357"/>
        <end position="375"/>
    </location>
</feature>
<dbReference type="Proteomes" id="UP000036313">
    <property type="component" value="Unassembled WGS sequence"/>
</dbReference>
<feature type="transmembrane region" description="Helical" evidence="1">
    <location>
        <begin position="93"/>
        <end position="112"/>
    </location>
</feature>
<evidence type="ECO:0000313" key="4">
    <source>
        <dbReference type="EMBL" id="KMO80760.1"/>
    </source>
</evidence>
<evidence type="ECO:0000259" key="2">
    <source>
        <dbReference type="Pfam" id="PF01757"/>
    </source>
</evidence>
<keyword evidence="4" id="KW-0012">Acyltransferase</keyword>
<dbReference type="Pfam" id="PF01757">
    <property type="entry name" value="Acyl_transf_3"/>
    <property type="match status" value="1"/>
</dbReference>
<feature type="transmembrane region" description="Helical" evidence="1">
    <location>
        <begin position="166"/>
        <end position="185"/>
    </location>
</feature>
<dbReference type="AlphaFoldDB" id="A0A0J6WC05"/>
<feature type="transmembrane region" description="Helical" evidence="1">
    <location>
        <begin position="251"/>
        <end position="272"/>
    </location>
</feature>
<feature type="transmembrane region" description="Helical" evidence="1">
    <location>
        <begin position="227"/>
        <end position="244"/>
    </location>
</feature>
<dbReference type="Pfam" id="PF19040">
    <property type="entry name" value="SGNH"/>
    <property type="match status" value="1"/>
</dbReference>
<feature type="transmembrane region" description="Helical" evidence="1">
    <location>
        <begin position="316"/>
        <end position="337"/>
    </location>
</feature>
<keyword evidence="1" id="KW-1133">Transmembrane helix</keyword>
<dbReference type="GO" id="GO:0009103">
    <property type="term" value="P:lipopolysaccharide biosynthetic process"/>
    <property type="evidence" value="ECO:0007669"/>
    <property type="project" value="TreeGrafter"/>
</dbReference>
<dbReference type="PANTHER" id="PTHR23028">
    <property type="entry name" value="ACETYLTRANSFERASE"/>
    <property type="match status" value="1"/>
</dbReference>
<gene>
    <name evidence="4" type="primary">oatA_3</name>
    <name evidence="4" type="ORF">MOBUDSM44075_00637</name>
</gene>
<dbReference type="EC" id="2.3.1.-" evidence="4"/>
<dbReference type="PATRIC" id="fig|1807.14.peg.643"/>
<dbReference type="PANTHER" id="PTHR23028:SF53">
    <property type="entry name" value="ACYL_TRANSF_3 DOMAIN-CONTAINING PROTEIN"/>
    <property type="match status" value="1"/>
</dbReference>
<protein>
    <submittedName>
        <fullName evidence="4">O-acetyltransferase OatA</fullName>
        <ecNumber evidence="4">2.3.1.-</ecNumber>
    </submittedName>
</protein>
<dbReference type="InterPro" id="IPR050879">
    <property type="entry name" value="Acyltransferase_3"/>
</dbReference>
<evidence type="ECO:0000313" key="5">
    <source>
        <dbReference type="Proteomes" id="UP000036313"/>
    </source>
</evidence>
<evidence type="ECO:0000259" key="3">
    <source>
        <dbReference type="Pfam" id="PF19040"/>
    </source>
</evidence>